<reference evidence="18 19" key="1">
    <citation type="submission" date="2019-12" db="EMBL/GenBank/DDBJ databases">
        <title>Draft genome sequences Bradyrhizobium cajani AMBPC1010, Bradyrhizobium pachyrhizi AMBPC1040 and Bradyrhizobium yuanmingense ALSPC3051, three plant growth promoting strains isolated from nodules of Cajanus cajan L. in Dominican Republic.</title>
        <authorList>
            <person name="Flores-Felix J.D."/>
            <person name="Araujo J."/>
            <person name="Diaz-Alcantara C."/>
            <person name="Gonzalez-Andres F."/>
            <person name="Velazquez E."/>
        </authorList>
    </citation>
    <scope>NUCLEOTIDE SEQUENCE [LARGE SCALE GENOMIC DNA]</scope>
    <source>
        <strain evidence="18 19">1040</strain>
    </source>
</reference>
<evidence type="ECO:0000313" key="19">
    <source>
        <dbReference type="Proteomes" id="UP000436468"/>
    </source>
</evidence>
<evidence type="ECO:0000259" key="17">
    <source>
        <dbReference type="PROSITE" id="PS50113"/>
    </source>
</evidence>
<keyword evidence="8" id="KW-0288">FMN</keyword>
<organism evidence="18 19">
    <name type="scientific">Bradyrhizobium pachyrhizi</name>
    <dbReference type="NCBI Taxonomy" id="280333"/>
    <lineage>
        <taxon>Bacteria</taxon>
        <taxon>Pseudomonadati</taxon>
        <taxon>Pseudomonadota</taxon>
        <taxon>Alphaproteobacteria</taxon>
        <taxon>Hyphomicrobiales</taxon>
        <taxon>Nitrobacteraceae</taxon>
        <taxon>Bradyrhizobium</taxon>
    </lineage>
</organism>
<dbReference type="PROSITE" id="PS50113">
    <property type="entry name" value="PAC"/>
    <property type="match status" value="1"/>
</dbReference>
<sequence>MSTTRETSPSGKCKTDFLPSGSELSALIRALDWSTTSLGPIDGWPAHLKSAVSLMLPANAQIVLFWGADFVALYNDAYAPTIGEKHPRALGRPARENWAELWDDLEPLLRRVLDTGETVFAKDRPFYIERHGYPENVYFDISYSPVRNEAGDIGGVLCIVNETTDRVVAQRKLARTEKRLTQALSAAGMIGTFDWHVPTDTFYSDAHLAQMFSVDPAKGQEGAPFLDYVAGIHPEDVERTIAAVNLAVTTGEKYIQEYRLLQQDETIRWVEARGECLRDENGELTNFVGVVVDITTQKEAQEHQRLLAREANHRVKNLFAIFHGIISLSARSARTPQEMAQSLRGRLDALMRAKDLIRPGIMGTEAHSERTTVDEVVRTVLQPYDDGSRDRIVVSGPDVPVGVMAVTSFALALHEITTNAAKYGALSEPSGAIRIKWETQDGDLNFEWDETGGPVIVAPPQAAGFGSVLTERSIAGQLGGKIEYDWRQNGLKLRMKVPLDRLAV</sequence>
<evidence type="ECO:0000256" key="3">
    <source>
        <dbReference type="ARBA" id="ARBA00021740"/>
    </source>
</evidence>
<dbReference type="PANTHER" id="PTHR41523">
    <property type="entry name" value="TWO-COMPONENT SYSTEM SENSOR PROTEIN"/>
    <property type="match status" value="1"/>
</dbReference>
<keyword evidence="13" id="KW-0067">ATP-binding</keyword>
<evidence type="ECO:0000256" key="13">
    <source>
        <dbReference type="ARBA" id="ARBA00022840"/>
    </source>
</evidence>
<dbReference type="Gene3D" id="2.10.70.100">
    <property type="match status" value="1"/>
</dbReference>
<feature type="domain" description="PAC" evidence="17">
    <location>
        <begin position="254"/>
        <end position="306"/>
    </location>
</feature>
<dbReference type="EC" id="2.7.13.3" evidence="2"/>
<dbReference type="Gene3D" id="3.30.450.20">
    <property type="entry name" value="PAS domain"/>
    <property type="match status" value="2"/>
</dbReference>
<dbReference type="GO" id="GO:0009881">
    <property type="term" value="F:photoreceptor activity"/>
    <property type="evidence" value="ECO:0007669"/>
    <property type="project" value="UniProtKB-KW"/>
</dbReference>
<dbReference type="NCBIfam" id="TIGR00229">
    <property type="entry name" value="sensory_box"/>
    <property type="match status" value="1"/>
</dbReference>
<dbReference type="Pfam" id="PF08447">
    <property type="entry name" value="PAS_3"/>
    <property type="match status" value="1"/>
</dbReference>
<evidence type="ECO:0000256" key="10">
    <source>
        <dbReference type="ARBA" id="ARBA00022737"/>
    </source>
</evidence>
<dbReference type="Pfam" id="PF07536">
    <property type="entry name" value="HWE_HK"/>
    <property type="match status" value="1"/>
</dbReference>
<dbReference type="PANTHER" id="PTHR41523:SF8">
    <property type="entry name" value="ETHYLENE RESPONSE SENSOR PROTEIN"/>
    <property type="match status" value="1"/>
</dbReference>
<dbReference type="InterPro" id="IPR011102">
    <property type="entry name" value="Sig_transdc_His_kinase_HWE"/>
</dbReference>
<dbReference type="Gene3D" id="3.30.565.10">
    <property type="entry name" value="Histidine kinase-like ATPase, C-terminal domain"/>
    <property type="match status" value="1"/>
</dbReference>
<dbReference type="AlphaFoldDB" id="A0A844STR5"/>
<evidence type="ECO:0000256" key="4">
    <source>
        <dbReference type="ARBA" id="ARBA00022543"/>
    </source>
</evidence>
<keyword evidence="11" id="KW-0547">Nucleotide-binding</keyword>
<keyword evidence="4" id="KW-0600">Photoreceptor protein</keyword>
<proteinExistence type="predicted"/>
<evidence type="ECO:0000256" key="2">
    <source>
        <dbReference type="ARBA" id="ARBA00012438"/>
    </source>
</evidence>
<dbReference type="CDD" id="cd00130">
    <property type="entry name" value="PAS"/>
    <property type="match status" value="1"/>
</dbReference>
<protein>
    <recommendedName>
        <fullName evidence="3">Blue-light-activated histidine kinase</fullName>
        <ecNumber evidence="2">2.7.13.3</ecNumber>
    </recommendedName>
</protein>
<gene>
    <name evidence="18" type="ORF">GPL21_11690</name>
</gene>
<dbReference type="InterPro" id="IPR000014">
    <property type="entry name" value="PAS"/>
</dbReference>
<dbReference type="SMART" id="SM00086">
    <property type="entry name" value="PAC"/>
    <property type="match status" value="2"/>
</dbReference>
<keyword evidence="5" id="KW-0597">Phosphoprotein</keyword>
<dbReference type="Proteomes" id="UP000436468">
    <property type="component" value="Unassembled WGS sequence"/>
</dbReference>
<keyword evidence="14" id="KW-0157">Chromophore</keyword>
<keyword evidence="12" id="KW-0418">Kinase</keyword>
<dbReference type="InterPro" id="IPR000700">
    <property type="entry name" value="PAS-assoc_C"/>
</dbReference>
<evidence type="ECO:0000256" key="12">
    <source>
        <dbReference type="ARBA" id="ARBA00022777"/>
    </source>
</evidence>
<dbReference type="EMBL" id="WQNF01000006">
    <property type="protein sequence ID" value="MVT65770.1"/>
    <property type="molecule type" value="Genomic_DNA"/>
</dbReference>
<dbReference type="InterPro" id="IPR013655">
    <property type="entry name" value="PAS_fold_3"/>
</dbReference>
<keyword evidence="15" id="KW-0843">Virulence</keyword>
<dbReference type="GO" id="GO:0004673">
    <property type="term" value="F:protein histidine kinase activity"/>
    <property type="evidence" value="ECO:0007669"/>
    <property type="project" value="UniProtKB-EC"/>
</dbReference>
<comment type="catalytic activity">
    <reaction evidence="1">
        <text>ATP + protein L-histidine = ADP + protein N-phospho-L-histidine.</text>
        <dbReference type="EC" id="2.7.13.3"/>
    </reaction>
</comment>
<dbReference type="InterPro" id="IPR035965">
    <property type="entry name" value="PAS-like_dom_sf"/>
</dbReference>
<dbReference type="InterPro" id="IPR001610">
    <property type="entry name" value="PAC"/>
</dbReference>
<evidence type="ECO:0000256" key="5">
    <source>
        <dbReference type="ARBA" id="ARBA00022553"/>
    </source>
</evidence>
<dbReference type="Pfam" id="PF08448">
    <property type="entry name" value="PAS_4"/>
    <property type="match status" value="1"/>
</dbReference>
<comment type="caution">
    <text evidence="18">The sequence shown here is derived from an EMBL/GenBank/DDBJ whole genome shotgun (WGS) entry which is preliminary data.</text>
</comment>
<evidence type="ECO:0000256" key="14">
    <source>
        <dbReference type="ARBA" id="ARBA00022991"/>
    </source>
</evidence>
<accession>A0A844STR5</accession>
<evidence type="ECO:0000256" key="7">
    <source>
        <dbReference type="ARBA" id="ARBA00022630"/>
    </source>
</evidence>
<keyword evidence="6" id="KW-0716">Sensory transduction</keyword>
<dbReference type="SUPFAM" id="SSF55874">
    <property type="entry name" value="ATPase domain of HSP90 chaperone/DNA topoisomerase II/histidine kinase"/>
    <property type="match status" value="1"/>
</dbReference>
<evidence type="ECO:0000256" key="8">
    <source>
        <dbReference type="ARBA" id="ARBA00022643"/>
    </source>
</evidence>
<evidence type="ECO:0000256" key="6">
    <source>
        <dbReference type="ARBA" id="ARBA00022606"/>
    </source>
</evidence>
<name>A0A844STR5_9BRAD</name>
<dbReference type="GO" id="GO:0005524">
    <property type="term" value="F:ATP binding"/>
    <property type="evidence" value="ECO:0007669"/>
    <property type="project" value="UniProtKB-KW"/>
</dbReference>
<keyword evidence="7" id="KW-0285">Flavoprotein</keyword>
<evidence type="ECO:0000256" key="15">
    <source>
        <dbReference type="ARBA" id="ARBA00023026"/>
    </source>
</evidence>
<evidence type="ECO:0000256" key="9">
    <source>
        <dbReference type="ARBA" id="ARBA00022679"/>
    </source>
</evidence>
<keyword evidence="10" id="KW-0677">Repeat</keyword>
<dbReference type="RefSeq" id="WP_157343231.1">
    <property type="nucleotide sequence ID" value="NZ_CP121667.1"/>
</dbReference>
<dbReference type="SMART" id="SM00911">
    <property type="entry name" value="HWE_HK"/>
    <property type="match status" value="1"/>
</dbReference>
<keyword evidence="19" id="KW-1185">Reference proteome</keyword>
<dbReference type="SUPFAM" id="SSF55785">
    <property type="entry name" value="PYP-like sensor domain (PAS domain)"/>
    <property type="match status" value="2"/>
</dbReference>
<evidence type="ECO:0000256" key="11">
    <source>
        <dbReference type="ARBA" id="ARBA00022741"/>
    </source>
</evidence>
<evidence type="ECO:0000256" key="16">
    <source>
        <dbReference type="ARBA" id="ARBA00023170"/>
    </source>
</evidence>
<dbReference type="InterPro" id="IPR013656">
    <property type="entry name" value="PAS_4"/>
</dbReference>
<dbReference type="InterPro" id="IPR036890">
    <property type="entry name" value="HATPase_C_sf"/>
</dbReference>
<evidence type="ECO:0000313" key="18">
    <source>
        <dbReference type="EMBL" id="MVT65770.1"/>
    </source>
</evidence>
<evidence type="ECO:0000256" key="1">
    <source>
        <dbReference type="ARBA" id="ARBA00000085"/>
    </source>
</evidence>
<keyword evidence="9" id="KW-0808">Transferase</keyword>
<keyword evidence="16" id="KW-0675">Receptor</keyword>